<proteinExistence type="predicted"/>
<dbReference type="EMBL" id="CAICTM010000162">
    <property type="protein sequence ID" value="CAB9503357.1"/>
    <property type="molecule type" value="Genomic_DNA"/>
</dbReference>
<evidence type="ECO:0000256" key="1">
    <source>
        <dbReference type="SAM" id="Phobius"/>
    </source>
</evidence>
<comment type="caution">
    <text evidence="2">The sequence shown here is derived from an EMBL/GenBank/DDBJ whole genome shotgun (WGS) entry which is preliminary data.</text>
</comment>
<name>A0A9N8DHM9_9STRA</name>
<keyword evidence="1" id="KW-0472">Membrane</keyword>
<accession>A0A9N8DHM9</accession>
<evidence type="ECO:0000313" key="2">
    <source>
        <dbReference type="EMBL" id="CAB9503357.1"/>
    </source>
</evidence>
<keyword evidence="1" id="KW-1133">Transmembrane helix</keyword>
<keyword evidence="3" id="KW-1185">Reference proteome</keyword>
<protein>
    <submittedName>
        <fullName evidence="2">Uncharacterized protein</fullName>
    </submittedName>
</protein>
<feature type="transmembrane region" description="Helical" evidence="1">
    <location>
        <begin position="239"/>
        <end position="261"/>
    </location>
</feature>
<sequence>MPSTRSLVQGYASFMVVSAAFSLPGDGTTPRCELVYGKHCNPAETVLLGYNALWKLHVGVILVVLVARSSKITIVLKQFVTYSVLLELTGVFLLGTHVLNGAMDNMVHMVTCIAHFGFLVALLLAEDEDSLAATSLDLNGIGWNAKGYLLAVAAYFVLWLFVNTQQPCTDVILDQTDFSLLAQFHWNWWSVGALETVLFLWYTAAYESELQQINVALALAALQPVALAMVYMLKPITTTSIFFMTTTSFSLILIFGILSALQPLQVAGSSVNEKIE</sequence>
<feature type="transmembrane region" description="Helical" evidence="1">
    <location>
        <begin position="186"/>
        <end position="206"/>
    </location>
</feature>
<feature type="transmembrane region" description="Helical" evidence="1">
    <location>
        <begin position="213"/>
        <end position="233"/>
    </location>
</feature>
<dbReference type="Proteomes" id="UP001153069">
    <property type="component" value="Unassembled WGS sequence"/>
</dbReference>
<feature type="transmembrane region" description="Helical" evidence="1">
    <location>
        <begin position="145"/>
        <end position="162"/>
    </location>
</feature>
<dbReference type="AlphaFoldDB" id="A0A9N8DHM9"/>
<gene>
    <name evidence="2" type="ORF">SEMRO_163_G073210.1</name>
</gene>
<organism evidence="2 3">
    <name type="scientific">Seminavis robusta</name>
    <dbReference type="NCBI Taxonomy" id="568900"/>
    <lineage>
        <taxon>Eukaryota</taxon>
        <taxon>Sar</taxon>
        <taxon>Stramenopiles</taxon>
        <taxon>Ochrophyta</taxon>
        <taxon>Bacillariophyta</taxon>
        <taxon>Bacillariophyceae</taxon>
        <taxon>Bacillariophycidae</taxon>
        <taxon>Naviculales</taxon>
        <taxon>Naviculaceae</taxon>
        <taxon>Seminavis</taxon>
    </lineage>
</organism>
<keyword evidence="1" id="KW-0812">Transmembrane</keyword>
<feature type="transmembrane region" description="Helical" evidence="1">
    <location>
        <begin position="46"/>
        <end position="67"/>
    </location>
</feature>
<feature type="transmembrane region" description="Helical" evidence="1">
    <location>
        <begin position="79"/>
        <end position="100"/>
    </location>
</feature>
<reference evidence="2" key="1">
    <citation type="submission" date="2020-06" db="EMBL/GenBank/DDBJ databases">
        <authorList>
            <consortium name="Plant Systems Biology data submission"/>
        </authorList>
    </citation>
    <scope>NUCLEOTIDE SEQUENCE</scope>
    <source>
        <strain evidence="2">D6</strain>
    </source>
</reference>
<evidence type="ECO:0000313" key="3">
    <source>
        <dbReference type="Proteomes" id="UP001153069"/>
    </source>
</evidence>